<dbReference type="AlphaFoldDB" id="A0A2R7Z0I5"/>
<dbReference type="SUPFAM" id="SSF47413">
    <property type="entry name" value="lambda repressor-like DNA-binding domains"/>
    <property type="match status" value="1"/>
</dbReference>
<feature type="domain" description="HTH cro/C1-type" evidence="2">
    <location>
        <begin position="34"/>
        <end position="85"/>
    </location>
</feature>
<evidence type="ECO:0000313" key="4">
    <source>
        <dbReference type="Proteomes" id="UP000244867"/>
    </source>
</evidence>
<accession>A0A2R7Z0I5</accession>
<dbReference type="Gene3D" id="3.30.450.180">
    <property type="match status" value="1"/>
</dbReference>
<sequence length="284" mass="31581">MRWRGDDNELGTQLRGWRDRISPASAGLPSHPRRRAPGLRREEVAQLAGLSGDYLVRLEQGRSRHPSVQVVQALARALRLDDEDRDRLYRLAGHLPPTSGRMDRHVTPSILRLVDRLGDTPVSVIDAAWETVMQNRASEAVFGDLSGETGRGRNRAWRTFMDVPGMGRMEPQTRTMVERDVVADLHAAMLRLPDDPDIASIVADLRRDSPRFAELWETTPARVRGAQRKTLEHPEVGWMTLDCDVLTVHGSDLQIVVFTAEPGTPDADALAMAVVVGLQELTPG</sequence>
<protein>
    <submittedName>
        <fullName evidence="3">Transcriptional regulator</fullName>
    </submittedName>
</protein>
<evidence type="ECO:0000256" key="1">
    <source>
        <dbReference type="SAM" id="MobiDB-lite"/>
    </source>
</evidence>
<name>A0A2R7Z0I5_9ACTN</name>
<gene>
    <name evidence="3" type="ORF">C7S10_06920</name>
</gene>
<comment type="caution">
    <text evidence="3">The sequence shown here is derived from an EMBL/GenBank/DDBJ whole genome shotgun (WGS) entry which is preliminary data.</text>
</comment>
<dbReference type="InterPro" id="IPR041413">
    <property type="entry name" value="MLTR_LBD"/>
</dbReference>
<dbReference type="SMART" id="SM00530">
    <property type="entry name" value="HTH_XRE"/>
    <property type="match status" value="1"/>
</dbReference>
<dbReference type="OrthoDB" id="3212310at2"/>
<dbReference type="Gene3D" id="1.10.260.40">
    <property type="entry name" value="lambda repressor-like DNA-binding domains"/>
    <property type="match status" value="1"/>
</dbReference>
<dbReference type="Pfam" id="PF13560">
    <property type="entry name" value="HTH_31"/>
    <property type="match status" value="1"/>
</dbReference>
<feature type="region of interest" description="Disordered" evidence="1">
    <location>
        <begin position="1"/>
        <end position="38"/>
    </location>
</feature>
<dbReference type="Proteomes" id="UP000244867">
    <property type="component" value="Unassembled WGS sequence"/>
</dbReference>
<evidence type="ECO:0000259" key="2">
    <source>
        <dbReference type="PROSITE" id="PS50943"/>
    </source>
</evidence>
<dbReference type="InterPro" id="IPR001387">
    <property type="entry name" value="Cro/C1-type_HTH"/>
</dbReference>
<dbReference type="GO" id="GO:0003677">
    <property type="term" value="F:DNA binding"/>
    <property type="evidence" value="ECO:0007669"/>
    <property type="project" value="InterPro"/>
</dbReference>
<dbReference type="EMBL" id="PYXZ01000002">
    <property type="protein sequence ID" value="PUA82133.1"/>
    <property type="molecule type" value="Genomic_DNA"/>
</dbReference>
<dbReference type="PROSITE" id="PS50943">
    <property type="entry name" value="HTH_CROC1"/>
    <property type="match status" value="1"/>
</dbReference>
<dbReference type="CDD" id="cd00093">
    <property type="entry name" value="HTH_XRE"/>
    <property type="match status" value="1"/>
</dbReference>
<dbReference type="Pfam" id="PF17765">
    <property type="entry name" value="MLTR_LBD"/>
    <property type="match status" value="1"/>
</dbReference>
<dbReference type="InterPro" id="IPR010982">
    <property type="entry name" value="Lambda_DNA-bd_dom_sf"/>
</dbReference>
<keyword evidence="4" id="KW-1185">Reference proteome</keyword>
<dbReference type="PANTHER" id="PTHR35010">
    <property type="entry name" value="BLL4672 PROTEIN-RELATED"/>
    <property type="match status" value="1"/>
</dbReference>
<organism evidence="3 4">
    <name type="scientific">Nocardioides currus</name>
    <dbReference type="NCBI Taxonomy" id="2133958"/>
    <lineage>
        <taxon>Bacteria</taxon>
        <taxon>Bacillati</taxon>
        <taxon>Actinomycetota</taxon>
        <taxon>Actinomycetes</taxon>
        <taxon>Propionibacteriales</taxon>
        <taxon>Nocardioidaceae</taxon>
        <taxon>Nocardioides</taxon>
    </lineage>
</organism>
<evidence type="ECO:0000313" key="3">
    <source>
        <dbReference type="EMBL" id="PUA82133.1"/>
    </source>
</evidence>
<proteinExistence type="predicted"/>
<reference evidence="3 4" key="1">
    <citation type="submission" date="2018-03" db="EMBL/GenBank/DDBJ databases">
        <authorList>
            <person name="Keele B.F."/>
        </authorList>
    </citation>
    <scope>NUCLEOTIDE SEQUENCE [LARGE SCALE GENOMIC DNA]</scope>
    <source>
        <strain evidence="3 4">IB-3</strain>
    </source>
</reference>
<dbReference type="PANTHER" id="PTHR35010:SF2">
    <property type="entry name" value="BLL4672 PROTEIN"/>
    <property type="match status" value="1"/>
</dbReference>